<organism evidence="1 2">
    <name type="scientific">Aureobasidium pullulans</name>
    <name type="common">Black yeast</name>
    <name type="synonym">Pullularia pullulans</name>
    <dbReference type="NCBI Taxonomy" id="5580"/>
    <lineage>
        <taxon>Eukaryota</taxon>
        <taxon>Fungi</taxon>
        <taxon>Dikarya</taxon>
        <taxon>Ascomycota</taxon>
        <taxon>Pezizomycotina</taxon>
        <taxon>Dothideomycetes</taxon>
        <taxon>Dothideomycetidae</taxon>
        <taxon>Dothideales</taxon>
        <taxon>Saccotheciaceae</taxon>
        <taxon>Aureobasidium</taxon>
    </lineage>
</organism>
<evidence type="ECO:0000313" key="2">
    <source>
        <dbReference type="Proteomes" id="UP001341245"/>
    </source>
</evidence>
<dbReference type="EMBL" id="JASGXD010000020">
    <property type="protein sequence ID" value="KAK5999980.1"/>
    <property type="molecule type" value="Genomic_DNA"/>
</dbReference>
<reference evidence="1 2" key="1">
    <citation type="submission" date="2023-11" db="EMBL/GenBank/DDBJ databases">
        <title>Draft genome sequence and annotation of the polyextremotolerant black yeast-like fungus Aureobasidium pullulans NRRL 62042.</title>
        <authorList>
            <person name="Dielentheis-Frenken M.R.E."/>
            <person name="Wibberg D."/>
            <person name="Blank L.M."/>
            <person name="Tiso T."/>
        </authorList>
    </citation>
    <scope>NUCLEOTIDE SEQUENCE [LARGE SCALE GENOMIC DNA]</scope>
    <source>
        <strain evidence="1 2">NRRL 62042</strain>
    </source>
</reference>
<evidence type="ECO:0008006" key="3">
    <source>
        <dbReference type="Google" id="ProtNLM"/>
    </source>
</evidence>
<evidence type="ECO:0000313" key="1">
    <source>
        <dbReference type="EMBL" id="KAK5999980.1"/>
    </source>
</evidence>
<keyword evidence="2" id="KW-1185">Reference proteome</keyword>
<proteinExistence type="predicted"/>
<accession>A0ABR0T7I5</accession>
<dbReference type="Proteomes" id="UP001341245">
    <property type="component" value="Unassembled WGS sequence"/>
</dbReference>
<protein>
    <recommendedName>
        <fullName evidence="3">PLP-dependent transferase</fullName>
    </recommendedName>
</protein>
<comment type="caution">
    <text evidence="1">The sequence shown here is derived from an EMBL/GenBank/DDBJ whole genome shotgun (WGS) entry which is preliminary data.</text>
</comment>
<gene>
    <name evidence="1" type="ORF">QM012_005068</name>
</gene>
<sequence>MSYSGQFRDENNLRYLNAFCQPPSNLKIRQATDSLFHAAVYETDPKPHWQASIEDIRALAVHYLNAPPFLISSSRNLRSKVPAPSSILHLFCGSYNTWDDIVGLAKVLRQDLNS</sequence>
<name>A0ABR0T7I5_AURPU</name>